<keyword evidence="7" id="KW-1185">Reference proteome</keyword>
<feature type="transmembrane region" description="Helical" evidence="5">
    <location>
        <begin position="15"/>
        <end position="32"/>
    </location>
</feature>
<feature type="transmembrane region" description="Helical" evidence="5">
    <location>
        <begin position="180"/>
        <end position="205"/>
    </location>
</feature>
<dbReference type="InterPro" id="IPR027359">
    <property type="entry name" value="Volt_channel_dom_sf"/>
</dbReference>
<dbReference type="SUPFAM" id="SSF81324">
    <property type="entry name" value="Voltage-gated potassium channels"/>
    <property type="match status" value="1"/>
</dbReference>
<organism evidence="6 7">
    <name type="scientific">Kocuria subflava</name>
    <dbReference type="NCBI Taxonomy" id="1736139"/>
    <lineage>
        <taxon>Bacteria</taxon>
        <taxon>Bacillati</taxon>
        <taxon>Actinomycetota</taxon>
        <taxon>Actinomycetes</taxon>
        <taxon>Micrococcales</taxon>
        <taxon>Micrococcaceae</taxon>
        <taxon>Kocuria</taxon>
    </lineage>
</organism>
<gene>
    <name evidence="6" type="ORF">GTW58_01600</name>
</gene>
<feature type="transmembrane region" description="Helical" evidence="5">
    <location>
        <begin position="127"/>
        <end position="148"/>
    </location>
</feature>
<evidence type="ECO:0000256" key="5">
    <source>
        <dbReference type="SAM" id="Phobius"/>
    </source>
</evidence>
<proteinExistence type="predicted"/>
<evidence type="ECO:0000256" key="3">
    <source>
        <dbReference type="ARBA" id="ARBA00022989"/>
    </source>
</evidence>
<comment type="caution">
    <text evidence="6">The sequence shown here is derived from an EMBL/GenBank/DDBJ whole genome shotgun (WGS) entry which is preliminary data.</text>
</comment>
<reference evidence="6 7" key="1">
    <citation type="submission" date="2020-02" db="EMBL/GenBank/DDBJ databases">
        <authorList>
            <person name="Sun Q."/>
        </authorList>
    </citation>
    <scope>NUCLEOTIDE SEQUENCE [LARGE SCALE GENOMIC DNA]</scope>
    <source>
        <strain evidence="6 7">YIM 13062</strain>
    </source>
</reference>
<dbReference type="Proteomes" id="UP000521379">
    <property type="component" value="Unassembled WGS sequence"/>
</dbReference>
<feature type="transmembrane region" description="Helical" evidence="5">
    <location>
        <begin position="74"/>
        <end position="91"/>
    </location>
</feature>
<dbReference type="EMBL" id="JAAVUN010000002">
    <property type="protein sequence ID" value="NKE08662.1"/>
    <property type="molecule type" value="Genomic_DNA"/>
</dbReference>
<evidence type="ECO:0000313" key="7">
    <source>
        <dbReference type="Proteomes" id="UP000521379"/>
    </source>
</evidence>
<keyword evidence="4 5" id="KW-0472">Membrane</keyword>
<evidence type="ECO:0000256" key="1">
    <source>
        <dbReference type="ARBA" id="ARBA00004141"/>
    </source>
</evidence>
<evidence type="ECO:0008006" key="8">
    <source>
        <dbReference type="Google" id="ProtNLM"/>
    </source>
</evidence>
<protein>
    <recommendedName>
        <fullName evidence="8">Voltage-gated potassium channel</fullName>
    </recommendedName>
</protein>
<sequence>MISAEVLADRLDRPLGLLGLIYLFVILGQLLIQDAGWTTILNIVGWAFWLVFAGEFLLRAYIAGFQLEFWRRTWWQVIFLLLPFLRFFRGVQALRALRLSRITRVSGILSAGLRGSRSAGRLLTDRIAWLAAVTVVVILAASQLVYAVESYTSYSDALYQVSLATVTGGGMDPQDAFGRVVHVVLSVYSVVVFATLAGSLGAYFLRDQTAKNDDDAR</sequence>
<evidence type="ECO:0000313" key="6">
    <source>
        <dbReference type="EMBL" id="NKE08662.1"/>
    </source>
</evidence>
<comment type="subcellular location">
    <subcellularLocation>
        <location evidence="1">Membrane</location>
        <topology evidence="1">Multi-pass membrane protein</topology>
    </subcellularLocation>
</comment>
<name>A0A846TSC5_9MICC</name>
<evidence type="ECO:0000256" key="2">
    <source>
        <dbReference type="ARBA" id="ARBA00022692"/>
    </source>
</evidence>
<dbReference type="GO" id="GO:0016020">
    <property type="term" value="C:membrane"/>
    <property type="evidence" value="ECO:0007669"/>
    <property type="project" value="UniProtKB-SubCell"/>
</dbReference>
<dbReference type="Gene3D" id="1.20.120.350">
    <property type="entry name" value="Voltage-gated potassium channels. Chain C"/>
    <property type="match status" value="1"/>
</dbReference>
<accession>A0A846TSC5</accession>
<keyword evidence="2 5" id="KW-0812">Transmembrane</keyword>
<keyword evidence="3 5" id="KW-1133">Transmembrane helix</keyword>
<evidence type="ECO:0000256" key="4">
    <source>
        <dbReference type="ARBA" id="ARBA00023136"/>
    </source>
</evidence>
<dbReference type="Gene3D" id="1.10.287.70">
    <property type="match status" value="1"/>
</dbReference>
<feature type="transmembrane region" description="Helical" evidence="5">
    <location>
        <begin position="39"/>
        <end position="62"/>
    </location>
</feature>
<dbReference type="AlphaFoldDB" id="A0A846TSC5"/>